<keyword evidence="3" id="KW-1185">Reference proteome</keyword>
<dbReference type="Proteomes" id="UP000036403">
    <property type="component" value="Unassembled WGS sequence"/>
</dbReference>
<feature type="compositionally biased region" description="Basic and acidic residues" evidence="1">
    <location>
        <begin position="629"/>
        <end position="649"/>
    </location>
</feature>
<dbReference type="InterPro" id="IPR005312">
    <property type="entry name" value="DUF1759"/>
</dbReference>
<protein>
    <submittedName>
        <fullName evidence="2">Uncharacterized protein</fullName>
    </submittedName>
</protein>
<feature type="compositionally biased region" description="Polar residues" evidence="1">
    <location>
        <begin position="309"/>
        <end position="320"/>
    </location>
</feature>
<dbReference type="Pfam" id="PF03564">
    <property type="entry name" value="DUF1759"/>
    <property type="match status" value="1"/>
</dbReference>
<feature type="region of interest" description="Disordered" evidence="1">
    <location>
        <begin position="309"/>
        <end position="332"/>
    </location>
</feature>
<proteinExistence type="predicted"/>
<gene>
    <name evidence="2" type="ORF">RF55_17162</name>
</gene>
<dbReference type="EMBL" id="LBMM01015547">
    <property type="protein sequence ID" value="KMQ84766.1"/>
    <property type="molecule type" value="Genomic_DNA"/>
</dbReference>
<sequence>MSKEVEPIVRTQFDLYGRISRAYENVKKAGAANITIGLVEARLQALEANWAKYEANHERLSANYWDLLSGHDYLKKDMMSLTEEAYLTQKGLLLESLRVQRMQLAADVPTVNVVAPPAPSPPRTTLPRIQLPQFSGLYEEWPSFRDLFNSLVVKDAATTQVEKLHYLKTCLKGEAELLIRSLSTTEENFGRAWRILGDYYENKRLLVRSHIAKFTALQKMKGESASELRKLYHCMVNTVGSLESLGRPITRGEDLFVHLVVELLDSRSRREWENVLSDTTDPPSYAELQQFLDRRLHTLESLQPLKTEINSPKTSANTGRQARVQHARKPENKRGRCSMCQQDHYIMFCDVYKTKSASERKQHVETNNLCLNCLGRHKVSDCASKKACSACGARHHSTIHDACNTGEVAKSSHAAHRASRPVTAVLLATARVRVVDRFGAPHIARALIDQGSEASLVAESLAQRLRLQRSPTSVSVFGVGGKLTGVSRGLIDLEISSLGGSSPITVSALILPRLTLYNSGIRADRRAWKHLDGLELADPEFLASDPVELLLGAEVYASILQEGLLRGGPQEPMAQKTSLGWILSGTIGSTGVTRCARTYQCQTDGDLSGLVQRFWQQEEVGAAAAPLSAEERKAEDHFTRTHYRRSDGR</sequence>
<comment type="caution">
    <text evidence="2">The sequence shown here is derived from an EMBL/GenBank/DDBJ whole genome shotgun (WGS) entry which is preliminary data.</text>
</comment>
<accession>A0A0J7K3M0</accession>
<evidence type="ECO:0000313" key="2">
    <source>
        <dbReference type="EMBL" id="KMQ84766.1"/>
    </source>
</evidence>
<dbReference type="PANTHER" id="PTHR47331:SF5">
    <property type="entry name" value="RIBONUCLEASE H"/>
    <property type="match status" value="1"/>
</dbReference>
<dbReference type="AlphaFoldDB" id="A0A0J7K3M0"/>
<name>A0A0J7K3M0_LASNI</name>
<feature type="non-terminal residue" evidence="2">
    <location>
        <position position="649"/>
    </location>
</feature>
<evidence type="ECO:0000256" key="1">
    <source>
        <dbReference type="SAM" id="MobiDB-lite"/>
    </source>
</evidence>
<dbReference type="PANTHER" id="PTHR47331">
    <property type="entry name" value="PHD-TYPE DOMAIN-CONTAINING PROTEIN"/>
    <property type="match status" value="1"/>
</dbReference>
<feature type="region of interest" description="Disordered" evidence="1">
    <location>
        <begin position="625"/>
        <end position="649"/>
    </location>
</feature>
<dbReference type="PaxDb" id="67767-A0A0J7K3M0"/>
<dbReference type="OrthoDB" id="7994850at2759"/>
<organism evidence="2 3">
    <name type="scientific">Lasius niger</name>
    <name type="common">Black garden ant</name>
    <dbReference type="NCBI Taxonomy" id="67767"/>
    <lineage>
        <taxon>Eukaryota</taxon>
        <taxon>Metazoa</taxon>
        <taxon>Ecdysozoa</taxon>
        <taxon>Arthropoda</taxon>
        <taxon>Hexapoda</taxon>
        <taxon>Insecta</taxon>
        <taxon>Pterygota</taxon>
        <taxon>Neoptera</taxon>
        <taxon>Endopterygota</taxon>
        <taxon>Hymenoptera</taxon>
        <taxon>Apocrita</taxon>
        <taxon>Aculeata</taxon>
        <taxon>Formicoidea</taxon>
        <taxon>Formicidae</taxon>
        <taxon>Formicinae</taxon>
        <taxon>Lasius</taxon>
        <taxon>Lasius</taxon>
    </lineage>
</organism>
<dbReference type="CDD" id="cd00303">
    <property type="entry name" value="retropepsin_like"/>
    <property type="match status" value="1"/>
</dbReference>
<evidence type="ECO:0000313" key="3">
    <source>
        <dbReference type="Proteomes" id="UP000036403"/>
    </source>
</evidence>
<reference evidence="2 3" key="1">
    <citation type="submission" date="2015-04" db="EMBL/GenBank/DDBJ databases">
        <title>Lasius niger genome sequencing.</title>
        <authorList>
            <person name="Konorov E.A."/>
            <person name="Nikitin M.A."/>
            <person name="Kirill M.V."/>
            <person name="Chang P."/>
        </authorList>
    </citation>
    <scope>NUCLEOTIDE SEQUENCE [LARGE SCALE GENOMIC DNA]</scope>
    <source>
        <tissue evidence="2">Whole</tissue>
    </source>
</reference>